<evidence type="ECO:0000256" key="1">
    <source>
        <dbReference type="ARBA" id="ARBA00023125"/>
    </source>
</evidence>
<dbReference type="GO" id="GO:0003677">
    <property type="term" value="F:DNA binding"/>
    <property type="evidence" value="ECO:0007669"/>
    <property type="project" value="UniProtKB-KW"/>
</dbReference>
<evidence type="ECO:0000256" key="2">
    <source>
        <dbReference type="SAM" id="Coils"/>
    </source>
</evidence>
<dbReference type="InterPro" id="IPR000551">
    <property type="entry name" value="MerR-type_HTH_dom"/>
</dbReference>
<dbReference type="InterPro" id="IPR009061">
    <property type="entry name" value="DNA-bd_dom_put_sf"/>
</dbReference>
<sequence length="147" mass="17058">MTYTIKEVSEITGLSIYTLRFYDKKGLLPFVSRNESGYREFTEGDLNLIHTICCLKDTGMTIDKIREYIDDVMQGTNSIDHRVELLIEHKRKVLNELERVKQNLAEIDYKLDLYEAPDAADKVAKELAFAINEKQVNRLDNPYPVLN</sequence>
<reference evidence="4 5" key="1">
    <citation type="submission" date="2017-11" db="EMBL/GenBank/DDBJ databases">
        <title>Draft Genome Sequence of Lactobacillus curieae NBRC 111893 isolated from Koso, a Japanese sugar-Vegetable Fermented Beverage.</title>
        <authorList>
            <person name="Chiou T.Y."/>
            <person name="Oshima K."/>
            <person name="Suda W."/>
            <person name="Hattori M."/>
            <person name="Takahashi T."/>
        </authorList>
    </citation>
    <scope>NUCLEOTIDE SEQUENCE [LARGE SCALE GENOMIC DNA]</scope>
    <source>
        <strain evidence="4 5">NBRC111893</strain>
    </source>
</reference>
<dbReference type="PROSITE" id="PS50937">
    <property type="entry name" value="HTH_MERR_2"/>
    <property type="match status" value="1"/>
</dbReference>
<gene>
    <name evidence="4" type="ORF">NBRC111893_351</name>
</gene>
<dbReference type="Gene3D" id="1.10.1660.10">
    <property type="match status" value="1"/>
</dbReference>
<keyword evidence="1" id="KW-0238">DNA-binding</keyword>
<dbReference type="CDD" id="cd01109">
    <property type="entry name" value="HTH_YyaN"/>
    <property type="match status" value="1"/>
</dbReference>
<evidence type="ECO:0000313" key="5">
    <source>
        <dbReference type="Proteomes" id="UP000286974"/>
    </source>
</evidence>
<dbReference type="GO" id="GO:0003700">
    <property type="term" value="F:DNA-binding transcription factor activity"/>
    <property type="evidence" value="ECO:0007669"/>
    <property type="project" value="InterPro"/>
</dbReference>
<comment type="caution">
    <text evidence="4">The sequence shown here is derived from an EMBL/GenBank/DDBJ whole genome shotgun (WGS) entry which is preliminary data.</text>
</comment>
<dbReference type="Proteomes" id="UP000286974">
    <property type="component" value="Unassembled WGS sequence"/>
</dbReference>
<protein>
    <submittedName>
        <fullName evidence="4">Transcriptional regulator, MerR family</fullName>
    </submittedName>
</protein>
<dbReference type="RefSeq" id="WP_125007723.1">
    <property type="nucleotide sequence ID" value="NZ_BEXA01000001.1"/>
</dbReference>
<dbReference type="PANTHER" id="PTHR30204:SF82">
    <property type="entry name" value="TRANSCRIPTIONAL REGULATOR, MERR FAMILY"/>
    <property type="match status" value="1"/>
</dbReference>
<dbReference type="SMART" id="SM00422">
    <property type="entry name" value="HTH_MERR"/>
    <property type="match status" value="1"/>
</dbReference>
<dbReference type="PANTHER" id="PTHR30204">
    <property type="entry name" value="REDOX-CYCLING DRUG-SENSING TRANSCRIPTIONAL ACTIVATOR SOXR"/>
    <property type="match status" value="1"/>
</dbReference>
<keyword evidence="2" id="KW-0175">Coiled coil</keyword>
<dbReference type="AlphaFoldDB" id="A0A401FIL3"/>
<dbReference type="EMBL" id="BEXA01000001">
    <property type="protein sequence ID" value="GAY72205.1"/>
    <property type="molecule type" value="Genomic_DNA"/>
</dbReference>
<dbReference type="PRINTS" id="PR00040">
    <property type="entry name" value="HTHMERR"/>
</dbReference>
<evidence type="ECO:0000313" key="4">
    <source>
        <dbReference type="EMBL" id="GAY72205.1"/>
    </source>
</evidence>
<name>A0A401FIL3_9LACO</name>
<keyword evidence="5" id="KW-1185">Reference proteome</keyword>
<proteinExistence type="predicted"/>
<dbReference type="Pfam" id="PF13411">
    <property type="entry name" value="MerR_1"/>
    <property type="match status" value="1"/>
</dbReference>
<feature type="domain" description="HTH merR-type" evidence="3">
    <location>
        <begin position="2"/>
        <end position="71"/>
    </location>
</feature>
<organism evidence="4 5">
    <name type="scientific">Lentilactobacillus kosonis</name>
    <dbReference type="NCBI Taxonomy" id="2810561"/>
    <lineage>
        <taxon>Bacteria</taxon>
        <taxon>Bacillati</taxon>
        <taxon>Bacillota</taxon>
        <taxon>Bacilli</taxon>
        <taxon>Lactobacillales</taxon>
        <taxon>Lactobacillaceae</taxon>
        <taxon>Lentilactobacillus</taxon>
    </lineage>
</organism>
<dbReference type="SUPFAM" id="SSF46955">
    <property type="entry name" value="Putative DNA-binding domain"/>
    <property type="match status" value="1"/>
</dbReference>
<dbReference type="OrthoDB" id="9811174at2"/>
<accession>A0A401FIL3</accession>
<dbReference type="InterPro" id="IPR047057">
    <property type="entry name" value="MerR_fam"/>
</dbReference>
<evidence type="ECO:0000259" key="3">
    <source>
        <dbReference type="PROSITE" id="PS50937"/>
    </source>
</evidence>
<feature type="coiled-coil region" evidence="2">
    <location>
        <begin position="83"/>
        <end position="110"/>
    </location>
</feature>